<organism evidence="1">
    <name type="scientific">Phytophthora nicotianae</name>
    <name type="common">Potato buckeye rot agent</name>
    <name type="synonym">Phytophthora parasitica</name>
    <dbReference type="NCBI Taxonomy" id="4792"/>
    <lineage>
        <taxon>Eukaryota</taxon>
        <taxon>Sar</taxon>
        <taxon>Stramenopiles</taxon>
        <taxon>Oomycota</taxon>
        <taxon>Peronosporomycetes</taxon>
        <taxon>Peronosporales</taxon>
        <taxon>Peronosporaceae</taxon>
        <taxon>Phytophthora</taxon>
    </lineage>
</organism>
<sequence length="111" mass="12393">MMFQKTSNAKDGGVAHDFARGTEVVYYETDGVQYALIEWETLRCVADILVCHFGVMFSEFHEEFVHGFGTVDLLVCCIFGPGCVSQIGVECSGDVDVRVDIHQRVVESEEH</sequence>
<accession>W2HW65</accession>
<name>W2HW65_PHYNI</name>
<feature type="non-terminal residue" evidence="1">
    <location>
        <position position="1"/>
    </location>
</feature>
<reference evidence="1" key="1">
    <citation type="submission" date="2013-11" db="EMBL/GenBank/DDBJ databases">
        <title>The Genome Sequence of Phytophthora parasitica CJ05E6.</title>
        <authorList>
            <consortium name="The Broad Institute Genomics Platform"/>
            <person name="Russ C."/>
            <person name="Tyler B."/>
            <person name="Panabieres F."/>
            <person name="Shan W."/>
            <person name="Tripathy S."/>
            <person name="Grunwald N."/>
            <person name="Machado M."/>
            <person name="Johnson C.S."/>
            <person name="Arredondo F."/>
            <person name="Hong C."/>
            <person name="Coffey M."/>
            <person name="Young S.K."/>
            <person name="Zeng Q."/>
            <person name="Gargeya S."/>
            <person name="Fitzgerald M."/>
            <person name="Abouelleil A."/>
            <person name="Alvarado L."/>
            <person name="Chapman S.B."/>
            <person name="Gainer-Dewar J."/>
            <person name="Goldberg J."/>
            <person name="Griggs A."/>
            <person name="Gujja S."/>
            <person name="Hansen M."/>
            <person name="Howarth C."/>
            <person name="Imamovic A."/>
            <person name="Ireland A."/>
            <person name="Larimer J."/>
            <person name="McCowan C."/>
            <person name="Murphy C."/>
            <person name="Pearson M."/>
            <person name="Poon T.W."/>
            <person name="Priest M."/>
            <person name="Roberts A."/>
            <person name="Saif S."/>
            <person name="Shea T."/>
            <person name="Sykes S."/>
            <person name="Wortman J."/>
            <person name="Nusbaum C."/>
            <person name="Birren B."/>
        </authorList>
    </citation>
    <scope>NUCLEOTIDE SEQUENCE [LARGE SCALE GENOMIC DNA]</scope>
    <source>
        <strain evidence="1">CJ05E6</strain>
    </source>
</reference>
<proteinExistence type="predicted"/>
<dbReference type="EMBL" id="KI676319">
    <property type="protein sequence ID" value="ETL26204.1"/>
    <property type="molecule type" value="Genomic_DNA"/>
</dbReference>
<protein>
    <submittedName>
        <fullName evidence="1">Uncharacterized protein</fullName>
    </submittedName>
</protein>
<dbReference type="Proteomes" id="UP000053864">
    <property type="component" value="Unassembled WGS sequence"/>
</dbReference>
<dbReference type="AlphaFoldDB" id="W2HW65"/>
<evidence type="ECO:0000313" key="1">
    <source>
        <dbReference type="EMBL" id="ETL26204.1"/>
    </source>
</evidence>
<gene>
    <name evidence="1" type="ORF">L916_20089</name>
</gene>